<proteinExistence type="predicted"/>
<organism evidence="3 4">
    <name type="scientific">Caenorhabditis japonica</name>
    <dbReference type="NCBI Taxonomy" id="281687"/>
    <lineage>
        <taxon>Eukaryota</taxon>
        <taxon>Metazoa</taxon>
        <taxon>Ecdysozoa</taxon>
        <taxon>Nematoda</taxon>
        <taxon>Chromadorea</taxon>
        <taxon>Rhabditida</taxon>
        <taxon>Rhabditina</taxon>
        <taxon>Rhabditomorpha</taxon>
        <taxon>Rhabditoidea</taxon>
        <taxon>Rhabditidae</taxon>
        <taxon>Peloderinae</taxon>
        <taxon>Caenorhabditis</taxon>
    </lineage>
</organism>
<dbReference type="Pfam" id="PF17807">
    <property type="entry name" value="zf-UBP_var"/>
    <property type="match status" value="1"/>
</dbReference>
<feature type="compositionally biased region" description="Basic and acidic residues" evidence="1">
    <location>
        <begin position="74"/>
        <end position="87"/>
    </location>
</feature>
<evidence type="ECO:0000313" key="3">
    <source>
        <dbReference type="EnsemblMetazoa" id="CJA41963.1"/>
    </source>
</evidence>
<dbReference type="Proteomes" id="UP000005237">
    <property type="component" value="Unassembled WGS sequence"/>
</dbReference>
<dbReference type="InterPro" id="IPR041432">
    <property type="entry name" value="UBP13_Znf-UBP_var"/>
</dbReference>
<keyword evidence="4" id="KW-1185">Reference proteome</keyword>
<dbReference type="AlphaFoldDB" id="A0A8R1ITM7"/>
<evidence type="ECO:0000313" key="4">
    <source>
        <dbReference type="Proteomes" id="UP000005237"/>
    </source>
</evidence>
<sequence length="113" mass="13091">MDVDGLLRTALQSDSYQKPAQDEKIFKDECAYCFKTPFWKGKSLIFSATLISQKDSVECHKCKDMLTMAEVEKQIEKKKNGDFDTRRGSTSRKRIHSTSENENEDVDEQEDEE</sequence>
<dbReference type="InterPro" id="IPR013083">
    <property type="entry name" value="Znf_RING/FYVE/PHD"/>
</dbReference>
<feature type="domain" description="Ubiquitinyl hydrolase variant UBP zinc finger" evidence="2">
    <location>
        <begin position="19"/>
        <end position="38"/>
    </location>
</feature>
<dbReference type="EnsemblMetazoa" id="CJA41963.1">
    <property type="protein sequence ID" value="CJA41963.1"/>
    <property type="gene ID" value="WBGene00217811"/>
</dbReference>
<feature type="compositionally biased region" description="Acidic residues" evidence="1">
    <location>
        <begin position="101"/>
        <end position="113"/>
    </location>
</feature>
<protein>
    <submittedName>
        <fullName evidence="3">Zf-UBP_var domain-containing protein</fullName>
    </submittedName>
</protein>
<feature type="region of interest" description="Disordered" evidence="1">
    <location>
        <begin position="74"/>
        <end position="113"/>
    </location>
</feature>
<evidence type="ECO:0000259" key="2">
    <source>
        <dbReference type="Pfam" id="PF17807"/>
    </source>
</evidence>
<evidence type="ECO:0000256" key="1">
    <source>
        <dbReference type="SAM" id="MobiDB-lite"/>
    </source>
</evidence>
<accession>A0A8R1ITM7</accession>
<reference evidence="4" key="1">
    <citation type="submission" date="2010-08" db="EMBL/GenBank/DDBJ databases">
        <authorList>
            <consortium name="Caenorhabditis japonica Sequencing Consortium"/>
            <person name="Wilson R.K."/>
        </authorList>
    </citation>
    <scope>NUCLEOTIDE SEQUENCE [LARGE SCALE GENOMIC DNA]</scope>
    <source>
        <strain evidence="4">DF5081</strain>
    </source>
</reference>
<dbReference type="Gene3D" id="3.30.40.10">
    <property type="entry name" value="Zinc/RING finger domain, C3HC4 (zinc finger)"/>
    <property type="match status" value="1"/>
</dbReference>
<name>A0A8R1ITM7_CAEJA</name>
<reference evidence="3" key="2">
    <citation type="submission" date="2022-06" db="UniProtKB">
        <authorList>
            <consortium name="EnsemblMetazoa"/>
        </authorList>
    </citation>
    <scope>IDENTIFICATION</scope>
    <source>
        <strain evidence="3">DF5081</strain>
    </source>
</reference>